<name>A0AAD1R7X9_PELCU</name>
<accession>A0AAD1R7X9</accession>
<dbReference type="AlphaFoldDB" id="A0AAD1R7X9"/>
<gene>
    <name evidence="2" type="ORF">PECUL_23A043185</name>
</gene>
<dbReference type="EMBL" id="OW240912">
    <property type="protein sequence ID" value="CAH2225658.1"/>
    <property type="molecule type" value="Genomic_DNA"/>
</dbReference>
<feature type="compositionally biased region" description="Polar residues" evidence="1">
    <location>
        <begin position="52"/>
        <end position="72"/>
    </location>
</feature>
<feature type="region of interest" description="Disordered" evidence="1">
    <location>
        <begin position="48"/>
        <end position="111"/>
    </location>
</feature>
<organism evidence="2 3">
    <name type="scientific">Pelobates cultripes</name>
    <name type="common">Western spadefoot toad</name>
    <dbReference type="NCBI Taxonomy" id="61616"/>
    <lineage>
        <taxon>Eukaryota</taxon>
        <taxon>Metazoa</taxon>
        <taxon>Chordata</taxon>
        <taxon>Craniata</taxon>
        <taxon>Vertebrata</taxon>
        <taxon>Euteleostomi</taxon>
        <taxon>Amphibia</taxon>
        <taxon>Batrachia</taxon>
        <taxon>Anura</taxon>
        <taxon>Pelobatoidea</taxon>
        <taxon>Pelobatidae</taxon>
        <taxon>Pelobates</taxon>
    </lineage>
</organism>
<proteinExistence type="predicted"/>
<dbReference type="Proteomes" id="UP001295444">
    <property type="component" value="Chromosome 01"/>
</dbReference>
<evidence type="ECO:0000313" key="3">
    <source>
        <dbReference type="Proteomes" id="UP001295444"/>
    </source>
</evidence>
<sequence>MAHPTWRTHPPGCIWRRAPVFFRGTTFIKQKLQDKCLLPVTRHPKSLLPAQIPQNPSNRHVVQGPATASSGKDCNAVTWKSAVHTQDGQESSHPDGNTPWNADFPPTSAPSSRYYFSGIHTAELDN</sequence>
<reference evidence="2" key="1">
    <citation type="submission" date="2022-03" db="EMBL/GenBank/DDBJ databases">
        <authorList>
            <person name="Alioto T."/>
            <person name="Alioto T."/>
            <person name="Gomez Garrido J."/>
        </authorList>
    </citation>
    <scope>NUCLEOTIDE SEQUENCE</scope>
</reference>
<evidence type="ECO:0000313" key="2">
    <source>
        <dbReference type="EMBL" id="CAH2225658.1"/>
    </source>
</evidence>
<evidence type="ECO:0000256" key="1">
    <source>
        <dbReference type="SAM" id="MobiDB-lite"/>
    </source>
</evidence>
<protein>
    <submittedName>
        <fullName evidence="2">Uncharacterized protein</fullName>
    </submittedName>
</protein>
<feature type="compositionally biased region" description="Polar residues" evidence="1">
    <location>
        <begin position="83"/>
        <end position="100"/>
    </location>
</feature>
<keyword evidence="3" id="KW-1185">Reference proteome</keyword>